<evidence type="ECO:0000313" key="2">
    <source>
        <dbReference type="Proteomes" id="UP000186309"/>
    </source>
</evidence>
<protein>
    <recommendedName>
        <fullName evidence="3">DUF2252 domain-containing protein</fullName>
    </recommendedName>
</protein>
<organism evidence="1 2">
    <name type="scientific">Paludisphaera borealis</name>
    <dbReference type="NCBI Taxonomy" id="1387353"/>
    <lineage>
        <taxon>Bacteria</taxon>
        <taxon>Pseudomonadati</taxon>
        <taxon>Planctomycetota</taxon>
        <taxon>Planctomycetia</taxon>
        <taxon>Isosphaerales</taxon>
        <taxon>Isosphaeraceae</taxon>
        <taxon>Paludisphaera</taxon>
    </lineage>
</organism>
<dbReference type="Pfam" id="PF10009">
    <property type="entry name" value="DUF2252"/>
    <property type="match status" value="1"/>
</dbReference>
<sequence length="458" mass="50607">MNDINEAGSERYQRGRRLRDACPRKSHAEWRPAADRTDPIALLEASSRGRIPELIPVRYGRMLQSPLAFYRGAALNMAADLATTPASGPRPQICGDCHLLNFGAFATPERRVVFDINDFDETFPAPWEWDVKRLAASFVLACRHNGLSEVVAGDVALACVRSYRERLAEFSRMRVLESWYAKIELDDLIPLIKDESTRKQTQKRLAKARERSVREHDDPKLEAVVDGEATIKDNPPLIYHLPEVGRDAFAARVLSALSGYRESLAPERRALLDRFELKDVAIKVVGVGSVGTWCSVALLLAGEHDPLFLQIKEARASVLEPYAGGVPAANHGERIVLGCRLMQSASDLFLGWTQIEGGVHFYVRQLKDMKIKPLVELFNASVMLQYAQLCGWSLARAHARSGGAAEISGYLGRGDVFDKAVAAFSSTYADQTERDHEALVKAVHDGRLQAESSAAVAG</sequence>
<dbReference type="EMBL" id="CP019082">
    <property type="protein sequence ID" value="APW59783.1"/>
    <property type="molecule type" value="Genomic_DNA"/>
</dbReference>
<gene>
    <name evidence="1" type="ORF">BSF38_01239</name>
</gene>
<keyword evidence="2" id="KW-1185">Reference proteome</keyword>
<dbReference type="PANTHER" id="PTHR39441">
    <property type="entry name" value="DUF2252 DOMAIN-CONTAINING PROTEIN"/>
    <property type="match status" value="1"/>
</dbReference>
<dbReference type="AlphaFoldDB" id="A0A1U7CLM7"/>
<proteinExistence type="predicted"/>
<dbReference type="PANTHER" id="PTHR39441:SF1">
    <property type="entry name" value="DUF2252 DOMAIN-CONTAINING PROTEIN"/>
    <property type="match status" value="1"/>
</dbReference>
<evidence type="ECO:0008006" key="3">
    <source>
        <dbReference type="Google" id="ProtNLM"/>
    </source>
</evidence>
<reference evidence="2" key="1">
    <citation type="submission" date="2016-12" db="EMBL/GenBank/DDBJ databases">
        <title>Comparative genomics of four Isosphaeraceae planctomycetes: a common pool of plasmids and glycoside hydrolase genes.</title>
        <authorList>
            <person name="Ivanova A."/>
        </authorList>
    </citation>
    <scope>NUCLEOTIDE SEQUENCE [LARGE SCALE GENOMIC DNA]</scope>
    <source>
        <strain evidence="2">PX4</strain>
    </source>
</reference>
<dbReference type="RefSeq" id="WP_076343968.1">
    <property type="nucleotide sequence ID" value="NZ_CP019082.1"/>
</dbReference>
<dbReference type="InterPro" id="IPR018721">
    <property type="entry name" value="DUF2252"/>
</dbReference>
<dbReference type="Proteomes" id="UP000186309">
    <property type="component" value="Chromosome"/>
</dbReference>
<dbReference type="OrthoDB" id="1491115at2"/>
<dbReference type="KEGG" id="pbor:BSF38_01239"/>
<accession>A0A1U7CLM7</accession>
<name>A0A1U7CLM7_9BACT</name>
<evidence type="ECO:0000313" key="1">
    <source>
        <dbReference type="EMBL" id="APW59783.1"/>
    </source>
</evidence>